<evidence type="ECO:0000313" key="1">
    <source>
        <dbReference type="EMBL" id="TDL42219.1"/>
    </source>
</evidence>
<dbReference type="EMBL" id="SMZX01000003">
    <property type="protein sequence ID" value="TDL42219.1"/>
    <property type="molecule type" value="Genomic_DNA"/>
</dbReference>
<dbReference type="Proteomes" id="UP000295633">
    <property type="component" value="Unassembled WGS sequence"/>
</dbReference>
<accession>A0A4R5YBC3</accession>
<sequence length="94" mass="10227">MTDVRMDLDRLESAAASARGLATTFDDAESFADDLGSLTGHGGLADKIEDFGGKWDIAREDLREGLRSQADFMQAIVDTFRDLDRTMAEDGGQP</sequence>
<proteinExistence type="predicted"/>
<organism evidence="1 2">
    <name type="scientific">Microbacterium oleivorans</name>
    <dbReference type="NCBI Taxonomy" id="273677"/>
    <lineage>
        <taxon>Bacteria</taxon>
        <taxon>Bacillati</taxon>
        <taxon>Actinomycetota</taxon>
        <taxon>Actinomycetes</taxon>
        <taxon>Micrococcales</taxon>
        <taxon>Microbacteriaceae</taxon>
        <taxon>Microbacterium</taxon>
    </lineage>
</organism>
<dbReference type="AlphaFoldDB" id="A0A4R5YBC3"/>
<protein>
    <submittedName>
        <fullName evidence="1">Uncharacterized protein</fullName>
    </submittedName>
</protein>
<comment type="caution">
    <text evidence="1">The sequence shown here is derived from an EMBL/GenBank/DDBJ whole genome shotgun (WGS) entry which is preliminary data.</text>
</comment>
<gene>
    <name evidence="1" type="ORF">E2R54_14685</name>
</gene>
<reference evidence="1 2" key="1">
    <citation type="submission" date="2019-03" db="EMBL/GenBank/DDBJ databases">
        <title>Genome Sequencing and Assembly of Various Microbes Isolated from Partially Reclaimed Soil and Acid Mine Drainage (AMD) Site.</title>
        <authorList>
            <person name="Steinbock B."/>
            <person name="Bechtold R."/>
            <person name="Sevigny J.L."/>
            <person name="Thomas D."/>
            <person name="Cuthill L.R."/>
            <person name="Aveiro Johannsen E.J."/>
            <person name="Thomas K."/>
            <person name="Ghosh A."/>
        </authorList>
    </citation>
    <scope>NUCLEOTIDE SEQUENCE [LARGE SCALE GENOMIC DNA]</scope>
    <source>
        <strain evidence="1 2">F-B2</strain>
    </source>
</reference>
<name>A0A4R5YBC3_9MICO</name>
<evidence type="ECO:0000313" key="2">
    <source>
        <dbReference type="Proteomes" id="UP000295633"/>
    </source>
</evidence>
<dbReference type="RefSeq" id="WP_091356354.1">
    <property type="nucleotide sequence ID" value="NZ_SMZX01000003.1"/>
</dbReference>